<proteinExistence type="predicted"/>
<dbReference type="Proteomes" id="UP001054945">
    <property type="component" value="Unassembled WGS sequence"/>
</dbReference>
<keyword evidence="2" id="KW-1185">Reference proteome</keyword>
<name>A0AAV4XF52_CAEEX</name>
<reference evidence="1 2" key="1">
    <citation type="submission" date="2021-06" db="EMBL/GenBank/DDBJ databases">
        <title>Caerostris extrusa draft genome.</title>
        <authorList>
            <person name="Kono N."/>
            <person name="Arakawa K."/>
        </authorList>
    </citation>
    <scope>NUCLEOTIDE SEQUENCE [LARGE SCALE GENOMIC DNA]</scope>
</reference>
<comment type="caution">
    <text evidence="1">The sequence shown here is derived from an EMBL/GenBank/DDBJ whole genome shotgun (WGS) entry which is preliminary data.</text>
</comment>
<organism evidence="1 2">
    <name type="scientific">Caerostris extrusa</name>
    <name type="common">Bark spider</name>
    <name type="synonym">Caerostris bankana</name>
    <dbReference type="NCBI Taxonomy" id="172846"/>
    <lineage>
        <taxon>Eukaryota</taxon>
        <taxon>Metazoa</taxon>
        <taxon>Ecdysozoa</taxon>
        <taxon>Arthropoda</taxon>
        <taxon>Chelicerata</taxon>
        <taxon>Arachnida</taxon>
        <taxon>Araneae</taxon>
        <taxon>Araneomorphae</taxon>
        <taxon>Entelegynae</taxon>
        <taxon>Araneoidea</taxon>
        <taxon>Araneidae</taxon>
        <taxon>Caerostris</taxon>
    </lineage>
</organism>
<sequence length="96" mass="11440">MLNESEITFKTCAVAQAPLRRRHQTKKTTKSRDMKGRGPLFFSCRLRFQLKNAKEGCRVRDLSLRQQAKRMWHGKNNDHFFLCSSCFARKKNLFRF</sequence>
<dbReference type="EMBL" id="BPLR01017689">
    <property type="protein sequence ID" value="GIY93670.1"/>
    <property type="molecule type" value="Genomic_DNA"/>
</dbReference>
<accession>A0AAV4XF52</accession>
<dbReference type="AlphaFoldDB" id="A0AAV4XF52"/>
<evidence type="ECO:0000313" key="1">
    <source>
        <dbReference type="EMBL" id="GIY93670.1"/>
    </source>
</evidence>
<gene>
    <name evidence="1" type="ORF">CEXT_590761</name>
</gene>
<protein>
    <submittedName>
        <fullName evidence="1">Uncharacterized protein</fullName>
    </submittedName>
</protein>
<evidence type="ECO:0000313" key="2">
    <source>
        <dbReference type="Proteomes" id="UP001054945"/>
    </source>
</evidence>